<accession>A0A1W2H9K9</accession>
<keyword evidence="3" id="KW-0804">Transcription</keyword>
<protein>
    <submittedName>
        <fullName evidence="5">Transcriptional regulator, LacI family</fullName>
    </submittedName>
</protein>
<organism evidence="5 6">
    <name type="scientific">Aquiflexum balticum DSM 16537</name>
    <dbReference type="NCBI Taxonomy" id="758820"/>
    <lineage>
        <taxon>Bacteria</taxon>
        <taxon>Pseudomonadati</taxon>
        <taxon>Bacteroidota</taxon>
        <taxon>Cytophagia</taxon>
        <taxon>Cytophagales</taxon>
        <taxon>Cyclobacteriaceae</taxon>
        <taxon>Aquiflexum</taxon>
    </lineage>
</organism>
<dbReference type="SUPFAM" id="SSF47413">
    <property type="entry name" value="lambda repressor-like DNA-binding domains"/>
    <property type="match status" value="1"/>
</dbReference>
<gene>
    <name evidence="5" type="ORF">SAMN00777080_4230</name>
</gene>
<keyword evidence="2" id="KW-0238">DNA-binding</keyword>
<name>A0A1W2H9K9_9BACT</name>
<dbReference type="Pfam" id="PF00532">
    <property type="entry name" value="Peripla_BP_1"/>
    <property type="match status" value="1"/>
</dbReference>
<dbReference type="InterPro" id="IPR028082">
    <property type="entry name" value="Peripla_BP_I"/>
</dbReference>
<sequence>MIREHVTLKDIAKKLNLSVSTVSRALSDLPIINEETKKKVLLAAKEMDYHPNLFAKFLKTKSSNTIGVVVPDLEMHFFSSCISGMQNTCLENGYNLIICQSNESLEQEKFNIKTLQDSRVDGILISLSRETNSFDHLEQLKDHQIPFVYFDRVHENGPYSQVVINDEESSFEATEYLIHKGYKKIAFLCGPKILSICKNRLMGYQNALRNHQMDFNTDWVLESDLSRASTEVCIDNYLRLNDRPDAILAINDIVAINCIRHLKKKGIKIPKEMAVMGFSNSPVSEVIEPNLTTVEQPSFDMGKLAALRLLEEIRNPNLMSQKIFTLNTKIIERDST</sequence>
<dbReference type="Gene3D" id="1.10.260.40">
    <property type="entry name" value="lambda repressor-like DNA-binding domains"/>
    <property type="match status" value="1"/>
</dbReference>
<dbReference type="CDD" id="cd01392">
    <property type="entry name" value="HTH_LacI"/>
    <property type="match status" value="1"/>
</dbReference>
<dbReference type="SUPFAM" id="SSF53822">
    <property type="entry name" value="Periplasmic binding protein-like I"/>
    <property type="match status" value="1"/>
</dbReference>
<evidence type="ECO:0000313" key="5">
    <source>
        <dbReference type="EMBL" id="SMD45573.1"/>
    </source>
</evidence>
<dbReference type="RefSeq" id="WP_084122448.1">
    <property type="nucleotide sequence ID" value="NZ_LT838813.1"/>
</dbReference>
<evidence type="ECO:0000256" key="3">
    <source>
        <dbReference type="ARBA" id="ARBA00023163"/>
    </source>
</evidence>
<dbReference type="AlphaFoldDB" id="A0A1W2H9K9"/>
<dbReference type="Proteomes" id="UP000192333">
    <property type="component" value="Chromosome I"/>
</dbReference>
<dbReference type="EMBL" id="LT838813">
    <property type="protein sequence ID" value="SMD45573.1"/>
    <property type="molecule type" value="Genomic_DNA"/>
</dbReference>
<dbReference type="PROSITE" id="PS50932">
    <property type="entry name" value="HTH_LACI_2"/>
    <property type="match status" value="1"/>
</dbReference>
<evidence type="ECO:0000256" key="2">
    <source>
        <dbReference type="ARBA" id="ARBA00023125"/>
    </source>
</evidence>
<keyword evidence="1" id="KW-0805">Transcription regulation</keyword>
<dbReference type="STRING" id="758820.SAMN00777080_4230"/>
<proteinExistence type="predicted"/>
<dbReference type="PANTHER" id="PTHR30146">
    <property type="entry name" value="LACI-RELATED TRANSCRIPTIONAL REPRESSOR"/>
    <property type="match status" value="1"/>
</dbReference>
<dbReference type="InterPro" id="IPR010982">
    <property type="entry name" value="Lambda_DNA-bd_dom_sf"/>
</dbReference>
<reference evidence="6" key="1">
    <citation type="submission" date="2017-04" db="EMBL/GenBank/DDBJ databases">
        <authorList>
            <person name="Varghese N."/>
            <person name="Submissions S."/>
        </authorList>
    </citation>
    <scope>NUCLEOTIDE SEQUENCE [LARGE SCALE GENOMIC DNA]</scope>
    <source>
        <strain evidence="6">DSM 16537</strain>
    </source>
</reference>
<feature type="domain" description="HTH lacI-type" evidence="4">
    <location>
        <begin position="6"/>
        <end position="60"/>
    </location>
</feature>
<dbReference type="GO" id="GO:0000976">
    <property type="term" value="F:transcription cis-regulatory region binding"/>
    <property type="evidence" value="ECO:0007669"/>
    <property type="project" value="TreeGrafter"/>
</dbReference>
<evidence type="ECO:0000256" key="1">
    <source>
        <dbReference type="ARBA" id="ARBA00023015"/>
    </source>
</evidence>
<dbReference type="SMART" id="SM00354">
    <property type="entry name" value="HTH_LACI"/>
    <property type="match status" value="1"/>
</dbReference>
<evidence type="ECO:0000259" key="4">
    <source>
        <dbReference type="PROSITE" id="PS50932"/>
    </source>
</evidence>
<dbReference type="Gene3D" id="3.40.50.2300">
    <property type="match status" value="2"/>
</dbReference>
<dbReference type="InterPro" id="IPR000843">
    <property type="entry name" value="HTH_LacI"/>
</dbReference>
<dbReference type="InterPro" id="IPR001761">
    <property type="entry name" value="Peripla_BP/Lac1_sug-bd_dom"/>
</dbReference>
<evidence type="ECO:0000313" key="6">
    <source>
        <dbReference type="Proteomes" id="UP000192333"/>
    </source>
</evidence>
<dbReference type="GO" id="GO:0003700">
    <property type="term" value="F:DNA-binding transcription factor activity"/>
    <property type="evidence" value="ECO:0007669"/>
    <property type="project" value="TreeGrafter"/>
</dbReference>
<keyword evidence="6" id="KW-1185">Reference proteome</keyword>
<dbReference type="OrthoDB" id="867148at2"/>
<dbReference type="Pfam" id="PF00356">
    <property type="entry name" value="LacI"/>
    <property type="match status" value="1"/>
</dbReference>
<dbReference type="CDD" id="cd06267">
    <property type="entry name" value="PBP1_LacI_sugar_binding-like"/>
    <property type="match status" value="1"/>
</dbReference>
<dbReference type="PANTHER" id="PTHR30146:SF109">
    <property type="entry name" value="HTH-TYPE TRANSCRIPTIONAL REGULATOR GALS"/>
    <property type="match status" value="1"/>
</dbReference>